<proteinExistence type="inferred from homology"/>
<reference evidence="6 7" key="1">
    <citation type="submission" date="2024-04" db="EMBL/GenBank/DDBJ databases">
        <title>genome sequences of Mucor flavus KT1a and Helicostylum pulchrum KT1b strains isolated from the surface of a dry-aged beef.</title>
        <authorList>
            <person name="Toyotome T."/>
            <person name="Hosono M."/>
            <person name="Torimaru M."/>
            <person name="Fukuda K."/>
            <person name="Mikami N."/>
        </authorList>
    </citation>
    <scope>NUCLEOTIDE SEQUENCE [LARGE SCALE GENOMIC DNA]</scope>
    <source>
        <strain evidence="6 7">KT1a</strain>
    </source>
</reference>
<evidence type="ECO:0000313" key="7">
    <source>
        <dbReference type="Proteomes" id="UP001473302"/>
    </source>
</evidence>
<dbReference type="SMART" id="SM00382">
    <property type="entry name" value="AAA"/>
    <property type="match status" value="1"/>
</dbReference>
<feature type="compositionally biased region" description="Basic and acidic residues" evidence="4">
    <location>
        <begin position="547"/>
        <end position="608"/>
    </location>
</feature>
<feature type="domain" description="AAA+ ATPase" evidence="5">
    <location>
        <begin position="289"/>
        <end position="418"/>
    </location>
</feature>
<keyword evidence="7" id="KW-1185">Reference proteome</keyword>
<comment type="similarity">
    <text evidence="1">Belongs to the AAA ATPase family. BCS1 subfamily.</text>
</comment>
<organism evidence="6 7">
    <name type="scientific">Mucor flavus</name>
    <dbReference type="NCBI Taxonomy" id="439312"/>
    <lineage>
        <taxon>Eukaryota</taxon>
        <taxon>Fungi</taxon>
        <taxon>Fungi incertae sedis</taxon>
        <taxon>Mucoromycota</taxon>
        <taxon>Mucoromycotina</taxon>
        <taxon>Mucoromycetes</taxon>
        <taxon>Mucorales</taxon>
        <taxon>Mucorineae</taxon>
        <taxon>Mucoraceae</taxon>
        <taxon>Mucor</taxon>
    </lineage>
</organism>
<feature type="compositionally biased region" description="Basic and acidic residues" evidence="4">
    <location>
        <begin position="522"/>
        <end position="536"/>
    </location>
</feature>
<dbReference type="InterPro" id="IPR050747">
    <property type="entry name" value="Mitochondrial_chaperone_BCS1"/>
</dbReference>
<accession>A0ABP9YLJ4</accession>
<dbReference type="Pfam" id="PF25426">
    <property type="entry name" value="AAA_lid_BCS1"/>
    <property type="match status" value="1"/>
</dbReference>
<dbReference type="Proteomes" id="UP001473302">
    <property type="component" value="Unassembled WGS sequence"/>
</dbReference>
<feature type="compositionally biased region" description="Acidic residues" evidence="4">
    <location>
        <begin position="537"/>
        <end position="546"/>
    </location>
</feature>
<dbReference type="InterPro" id="IPR027417">
    <property type="entry name" value="P-loop_NTPase"/>
</dbReference>
<evidence type="ECO:0000256" key="4">
    <source>
        <dbReference type="SAM" id="MobiDB-lite"/>
    </source>
</evidence>
<dbReference type="SUPFAM" id="SSF52540">
    <property type="entry name" value="P-loop containing nucleoside triphosphate hydrolases"/>
    <property type="match status" value="1"/>
</dbReference>
<comment type="caution">
    <text evidence="6">The sequence shown here is derived from an EMBL/GenBank/DDBJ whole genome shotgun (WGS) entry which is preliminary data.</text>
</comment>
<dbReference type="PANTHER" id="PTHR23070">
    <property type="entry name" value="BCS1 AAA-TYPE ATPASE"/>
    <property type="match status" value="1"/>
</dbReference>
<gene>
    <name evidence="6" type="ORF">MFLAVUS_001110</name>
</gene>
<dbReference type="EMBL" id="BAABUK010000002">
    <property type="protein sequence ID" value="GAA5807735.1"/>
    <property type="molecule type" value="Genomic_DNA"/>
</dbReference>
<evidence type="ECO:0000256" key="3">
    <source>
        <dbReference type="ARBA" id="ARBA00022840"/>
    </source>
</evidence>
<dbReference type="Gene3D" id="3.40.50.300">
    <property type="entry name" value="P-loop containing nucleotide triphosphate hydrolases"/>
    <property type="match status" value="1"/>
</dbReference>
<dbReference type="InterPro" id="IPR003959">
    <property type="entry name" value="ATPase_AAA_core"/>
</dbReference>
<dbReference type="Pfam" id="PF00004">
    <property type="entry name" value="AAA"/>
    <property type="match status" value="1"/>
</dbReference>
<evidence type="ECO:0000256" key="2">
    <source>
        <dbReference type="ARBA" id="ARBA00022741"/>
    </source>
</evidence>
<dbReference type="InterPro" id="IPR057495">
    <property type="entry name" value="AAA_lid_BCS1"/>
</dbReference>
<keyword evidence="2" id="KW-0547">Nucleotide-binding</keyword>
<sequence length="608" mass="69711">MSVTDLINPSTHIGNAIHLLLTFLEKVSEENVWKSILGERLVNLGQKYFGNDFVALSLAIYIAHTVSVKIYSTNSLYNNISKYIFEHGPSRGNLTTGVAEYGSGCGNYTSTDFYEDDEDLNSEYTSSTVKDSECDDDSMKVKLLPPNSCFYKTAPSFVEEITYKGHVISASFVAYTEDIGEHIELTMRGTNTRLLHLFIQEWSILYNTTTVTKYVYRANGCCWNYERELPERSLDSVHLREGQKEKLITGNVHLNEKLFKYTYSKNKSTLDMETFRSRAEWYRKRGIPHRRGYLLYGPPGTGKSSIIQAIANTLGLHVAFSSLSGIGGNDTLSSLMSDLPYNSIMVIEDIDHLFESVTDKTKATSSSLTMSGLLNVLDGLQSQEGSMIFMTCNNIDKIQPALLRPGRIDLKFKLDYAAPEQIRDTFWRFMNLDDETSLPLGPDERAKVEKIALEFEKRIPEYHVTTAEIQGYFINLLLASKANEWSQEDLHREIFDRIPEFMKQVELDRTQAKKHSGNSDSSDDKKDDKEEEKKDDKEEEEKDDKEEEKKDDKEDEKLDEKKNEKKGDKEDVKLDEKKEVKEEEKKEVKEEEVKKDEDDTKKEVEKTE</sequence>
<evidence type="ECO:0000256" key="1">
    <source>
        <dbReference type="ARBA" id="ARBA00007448"/>
    </source>
</evidence>
<evidence type="ECO:0000313" key="6">
    <source>
        <dbReference type="EMBL" id="GAA5807735.1"/>
    </source>
</evidence>
<protein>
    <recommendedName>
        <fullName evidence="5">AAA+ ATPase domain-containing protein</fullName>
    </recommendedName>
</protein>
<evidence type="ECO:0000259" key="5">
    <source>
        <dbReference type="SMART" id="SM00382"/>
    </source>
</evidence>
<name>A0ABP9YLJ4_9FUNG</name>
<keyword evidence="3" id="KW-0067">ATP-binding</keyword>
<dbReference type="InterPro" id="IPR003593">
    <property type="entry name" value="AAA+_ATPase"/>
</dbReference>
<feature type="region of interest" description="Disordered" evidence="4">
    <location>
        <begin position="508"/>
        <end position="608"/>
    </location>
</feature>